<sequence>MRIFTFGNILILLIITFLYMGFLYFQGKQNNTDYFSLGEINEYYSLSSKGVSYEGKLIPRADKSSFEALNIPYYGKDKDHVFWSATEIYHADPKSFVMINYLYSKDHDRVFFRGKPLLQADPNTFSIIEHQYQFTDGDYSKDQSRVYLDHYIIPHADPETFELFNWDWAKDKNYVYYKGRLLPEIDSQSFVPIHYMAKDKDHPYNKGDFIAGIDGSTFEKLPSGRYYRDKNYVYVSGSVDTIFYGENEMPIAPKDFIYVENYDEETGRDYSYYKAPGDFCFDESNGMRIRCE</sequence>
<organism evidence="2 3">
    <name type="scientific">Ignatzschineria rhizosphaerae</name>
    <dbReference type="NCBI Taxonomy" id="2923279"/>
    <lineage>
        <taxon>Bacteria</taxon>
        <taxon>Pseudomonadati</taxon>
        <taxon>Pseudomonadota</taxon>
        <taxon>Gammaproteobacteria</taxon>
        <taxon>Cardiobacteriales</taxon>
        <taxon>Ignatzschineriaceae</taxon>
        <taxon>Ignatzschineria</taxon>
    </lineage>
</organism>
<keyword evidence="1" id="KW-0812">Transmembrane</keyword>
<keyword evidence="1" id="KW-0472">Membrane</keyword>
<dbReference type="Pfam" id="PF13644">
    <property type="entry name" value="DKNYY"/>
    <property type="match status" value="1"/>
</dbReference>
<gene>
    <name evidence="2" type="ORF">MMG00_06545</name>
</gene>
<dbReference type="Proteomes" id="UP000829542">
    <property type="component" value="Chromosome"/>
</dbReference>
<reference evidence="2 3" key="1">
    <citation type="submission" date="2022-03" db="EMBL/GenBank/DDBJ databases">
        <title>Ignatzschineria rhizosphaerae HR5S32.</title>
        <authorList>
            <person name="Sun J.Q."/>
            <person name="Feng J.Y."/>
        </authorList>
    </citation>
    <scope>NUCLEOTIDE SEQUENCE [LARGE SCALE GENOMIC DNA]</scope>
    <source>
        <strain evidence="2 3">HR5S32</strain>
    </source>
</reference>
<name>A0ABY3X3N8_9GAMM</name>
<dbReference type="InterPro" id="IPR027375">
    <property type="entry name" value="DKNYY"/>
</dbReference>
<feature type="transmembrane region" description="Helical" evidence="1">
    <location>
        <begin position="6"/>
        <end position="25"/>
    </location>
</feature>
<dbReference type="EMBL" id="CP093379">
    <property type="protein sequence ID" value="UNM97496.1"/>
    <property type="molecule type" value="Genomic_DNA"/>
</dbReference>
<keyword evidence="3" id="KW-1185">Reference proteome</keyword>
<protein>
    <submittedName>
        <fullName evidence="2">DKNYY domain-containing protein</fullName>
    </submittedName>
</protein>
<proteinExistence type="predicted"/>
<evidence type="ECO:0000313" key="2">
    <source>
        <dbReference type="EMBL" id="UNM97496.1"/>
    </source>
</evidence>
<accession>A0ABY3X3N8</accession>
<evidence type="ECO:0000313" key="3">
    <source>
        <dbReference type="Proteomes" id="UP000829542"/>
    </source>
</evidence>
<dbReference type="RefSeq" id="WP_242153110.1">
    <property type="nucleotide sequence ID" value="NZ_CP093379.1"/>
</dbReference>
<evidence type="ECO:0000256" key="1">
    <source>
        <dbReference type="SAM" id="Phobius"/>
    </source>
</evidence>
<keyword evidence="1" id="KW-1133">Transmembrane helix</keyword>